<evidence type="ECO:0000313" key="7">
    <source>
        <dbReference type="EMBL" id="QCE10479.1"/>
    </source>
</evidence>
<comment type="subcellular location">
    <subcellularLocation>
        <location evidence="1">Nucleus</location>
    </subcellularLocation>
</comment>
<reference evidence="7 8" key="1">
    <citation type="submission" date="2019-04" db="EMBL/GenBank/DDBJ databases">
        <title>An improved genome assembly and genetic linkage map for asparagus bean, Vigna unguiculata ssp. sesquipedialis.</title>
        <authorList>
            <person name="Xia Q."/>
            <person name="Zhang R."/>
            <person name="Dong Y."/>
        </authorList>
    </citation>
    <scope>NUCLEOTIDE SEQUENCE [LARGE SCALE GENOMIC DNA]</scope>
    <source>
        <tissue evidence="7">Leaf</tissue>
    </source>
</reference>
<dbReference type="Proteomes" id="UP000501690">
    <property type="component" value="Linkage Group LG10"/>
</dbReference>
<dbReference type="InterPro" id="IPR050755">
    <property type="entry name" value="TRAFAC_YlqF/YawG_RiboMat"/>
</dbReference>
<dbReference type="Pfam" id="PF08701">
    <property type="entry name" value="GN3L_Grn1"/>
    <property type="match status" value="2"/>
</dbReference>
<dbReference type="PANTHER" id="PTHR11089:SF30">
    <property type="entry name" value="GUANINE NUCLEOTIDE-BINDING PROTEIN-LIKE 3 HOMOLOG"/>
    <property type="match status" value="1"/>
</dbReference>
<evidence type="ECO:0000256" key="2">
    <source>
        <dbReference type="ARBA" id="ARBA00022741"/>
    </source>
</evidence>
<feature type="region of interest" description="Disordered" evidence="5">
    <location>
        <begin position="145"/>
        <end position="176"/>
    </location>
</feature>
<keyword evidence="3" id="KW-0342">GTP-binding</keyword>
<evidence type="ECO:0000256" key="4">
    <source>
        <dbReference type="ARBA" id="ARBA00023242"/>
    </source>
</evidence>
<gene>
    <name evidence="7" type="ORF">DEO72_LG10g1709</name>
</gene>
<evidence type="ECO:0000256" key="3">
    <source>
        <dbReference type="ARBA" id="ARBA00023134"/>
    </source>
</evidence>
<sequence length="359" mass="40799">MLRLSGKNKVEKDPGIPNNWPFKEQELKALEARRTKAIELLEQKKAKRKERAHRRKLGLLEGEYDFKLLEDSNKNTNDLDNAAKTRGTGACARSALLGLFKSFPFFSPFSTTFDVDYRSHLFFSCEESKSKRVSLKNKYKVRRKVKEHNRKKAKEAKKLRQSGKNKVEKDPGIPNNWPFKEQELKALEARRTKAIEELEQKKVERKERARKTKLGLLEEEDDSKLLEDSNKNTNDIESTSPKTLLPQLHLLPHAAPTMEATHCQVAGDAANNGAGLHHRSSSDGSSASLKCAEHHSMASMFASLLRLVNIVLLQCYQAIVVDIHHQNVPPKIINSTTPHITVTPFLSIQNLSFPVQFQF</sequence>
<organism evidence="7 8">
    <name type="scientific">Vigna unguiculata</name>
    <name type="common">Cowpea</name>
    <dbReference type="NCBI Taxonomy" id="3917"/>
    <lineage>
        <taxon>Eukaryota</taxon>
        <taxon>Viridiplantae</taxon>
        <taxon>Streptophyta</taxon>
        <taxon>Embryophyta</taxon>
        <taxon>Tracheophyta</taxon>
        <taxon>Spermatophyta</taxon>
        <taxon>Magnoliopsida</taxon>
        <taxon>eudicotyledons</taxon>
        <taxon>Gunneridae</taxon>
        <taxon>Pentapetalae</taxon>
        <taxon>rosids</taxon>
        <taxon>fabids</taxon>
        <taxon>Fabales</taxon>
        <taxon>Fabaceae</taxon>
        <taxon>Papilionoideae</taxon>
        <taxon>50 kb inversion clade</taxon>
        <taxon>NPAAA clade</taxon>
        <taxon>indigoferoid/millettioid clade</taxon>
        <taxon>Phaseoleae</taxon>
        <taxon>Vigna</taxon>
    </lineage>
</organism>
<keyword evidence="4" id="KW-0539">Nucleus</keyword>
<accession>A0A4D6ND66</accession>
<feature type="domain" description="Guanine nucleotide-binding protein-like 3 N-terminal" evidence="6">
    <location>
        <begin position="135"/>
        <end position="211"/>
    </location>
</feature>
<feature type="compositionally biased region" description="Polar residues" evidence="5">
    <location>
        <begin position="231"/>
        <end position="242"/>
    </location>
</feature>
<dbReference type="PANTHER" id="PTHR11089">
    <property type="entry name" value="GTP-BINDING PROTEIN-RELATED"/>
    <property type="match status" value="1"/>
</dbReference>
<keyword evidence="2" id="KW-0547">Nucleotide-binding</keyword>
<feature type="domain" description="Guanine nucleotide-binding protein-like 3 N-terminal" evidence="6">
    <location>
        <begin position="7"/>
        <end position="53"/>
    </location>
</feature>
<evidence type="ECO:0000256" key="5">
    <source>
        <dbReference type="SAM" id="MobiDB-lite"/>
    </source>
</evidence>
<evidence type="ECO:0000259" key="6">
    <source>
        <dbReference type="Pfam" id="PF08701"/>
    </source>
</evidence>
<feature type="region of interest" description="Disordered" evidence="5">
    <location>
        <begin position="222"/>
        <end position="243"/>
    </location>
</feature>
<dbReference type="EMBL" id="CP039354">
    <property type="protein sequence ID" value="QCE10479.1"/>
    <property type="molecule type" value="Genomic_DNA"/>
</dbReference>
<evidence type="ECO:0000256" key="1">
    <source>
        <dbReference type="ARBA" id="ARBA00004123"/>
    </source>
</evidence>
<dbReference type="AlphaFoldDB" id="A0A4D6ND66"/>
<dbReference type="InterPro" id="IPR014813">
    <property type="entry name" value="Gnl3_N_dom"/>
</dbReference>
<dbReference type="GO" id="GO:0005525">
    <property type="term" value="F:GTP binding"/>
    <property type="evidence" value="ECO:0007669"/>
    <property type="project" value="UniProtKB-KW"/>
</dbReference>
<name>A0A4D6ND66_VIGUN</name>
<feature type="compositionally biased region" description="Basic residues" evidence="5">
    <location>
        <begin position="145"/>
        <end position="163"/>
    </location>
</feature>
<proteinExistence type="predicted"/>
<dbReference type="GO" id="GO:0005730">
    <property type="term" value="C:nucleolus"/>
    <property type="evidence" value="ECO:0007669"/>
    <property type="project" value="TreeGrafter"/>
</dbReference>
<keyword evidence="8" id="KW-1185">Reference proteome</keyword>
<protein>
    <submittedName>
        <fullName evidence="7">Nuclear GTP-binding protein</fullName>
    </submittedName>
</protein>
<evidence type="ECO:0000313" key="8">
    <source>
        <dbReference type="Proteomes" id="UP000501690"/>
    </source>
</evidence>